<gene>
    <name evidence="3" type="ORF">EEW87_17465</name>
</gene>
<evidence type="ECO:0000256" key="2">
    <source>
        <dbReference type="SAM" id="Phobius"/>
    </source>
</evidence>
<reference evidence="3 4" key="1">
    <citation type="submission" date="2019-09" db="EMBL/GenBank/DDBJ databases">
        <title>Complete Genome Sequence of Janibacter melonis M714 with both human health impact and industrial applications.</title>
        <authorList>
            <person name="Jin M."/>
            <person name="Zhao Q.R."/>
        </authorList>
    </citation>
    <scope>NUCLEOTIDE SEQUENCE [LARGE SCALE GENOMIC DNA]</scope>
    <source>
        <strain evidence="3 4">M714</strain>
    </source>
</reference>
<dbReference type="GeneID" id="59163492"/>
<feature type="compositionally biased region" description="Pro residues" evidence="1">
    <location>
        <begin position="1"/>
        <end position="22"/>
    </location>
</feature>
<sequence length="182" mass="19201">MGPPPPQQPPHHHPGPPAPPPQHHQAPHHPSGPPAPQPPHGGAVMPVHGEHARTMAPPPGYGALLVTLQGNALTTGLTPAVHVDGHRVSGAFGATLYPLRPGRHRVDVHTQWLRRYGQAGMEVDVREGQVVPVFYAVPWHQFTTGSIGHETQKRKGVGVLVAMLAVVVLVVALCVGGPILLS</sequence>
<proteinExistence type="predicted"/>
<feature type="compositionally biased region" description="Pro residues" evidence="1">
    <location>
        <begin position="30"/>
        <end position="39"/>
    </location>
</feature>
<name>A0A650GEP8_9MICO</name>
<keyword evidence="2" id="KW-1133">Transmembrane helix</keyword>
<feature type="region of interest" description="Disordered" evidence="1">
    <location>
        <begin position="1"/>
        <end position="58"/>
    </location>
</feature>
<feature type="transmembrane region" description="Helical" evidence="2">
    <location>
        <begin position="157"/>
        <end position="181"/>
    </location>
</feature>
<keyword evidence="2" id="KW-0812">Transmembrane</keyword>
<accession>A0A650GEP8</accession>
<protein>
    <submittedName>
        <fullName evidence="3">Uncharacterized protein</fullName>
    </submittedName>
</protein>
<keyword evidence="2" id="KW-0472">Membrane</keyword>
<organism evidence="3 4">
    <name type="scientific">Janibacter melonis</name>
    <dbReference type="NCBI Taxonomy" id="262209"/>
    <lineage>
        <taxon>Bacteria</taxon>
        <taxon>Bacillati</taxon>
        <taxon>Actinomycetota</taxon>
        <taxon>Actinomycetes</taxon>
        <taxon>Micrococcales</taxon>
        <taxon>Intrasporangiaceae</taxon>
        <taxon>Janibacter</taxon>
    </lineage>
</organism>
<evidence type="ECO:0000313" key="3">
    <source>
        <dbReference type="EMBL" id="QGX08736.1"/>
    </source>
</evidence>
<dbReference type="AlphaFoldDB" id="A0A650GEP8"/>
<dbReference type="RefSeq" id="WP_148041530.1">
    <property type="nucleotide sequence ID" value="NZ_BAAAKD010000024.1"/>
</dbReference>
<dbReference type="Proteomes" id="UP000271708">
    <property type="component" value="Chromosome"/>
</dbReference>
<dbReference type="KEGG" id="jme:EEW87_17465"/>
<dbReference type="EMBL" id="CP044548">
    <property type="protein sequence ID" value="QGX08736.1"/>
    <property type="molecule type" value="Genomic_DNA"/>
</dbReference>
<evidence type="ECO:0000256" key="1">
    <source>
        <dbReference type="SAM" id="MobiDB-lite"/>
    </source>
</evidence>
<evidence type="ECO:0000313" key="4">
    <source>
        <dbReference type="Proteomes" id="UP000271708"/>
    </source>
</evidence>